<keyword evidence="1" id="KW-0732">Signal</keyword>
<evidence type="ECO:0000256" key="1">
    <source>
        <dbReference type="SAM" id="SignalP"/>
    </source>
</evidence>
<gene>
    <name evidence="3" type="ORF">AN215_04455</name>
</gene>
<dbReference type="STRING" id="933944.AN215_04455"/>
<feature type="signal peptide" evidence="1">
    <location>
        <begin position="1"/>
        <end position="41"/>
    </location>
</feature>
<comment type="caution">
    <text evidence="3">The sequence shown here is derived from an EMBL/GenBank/DDBJ whole genome shotgun (WGS) entry which is preliminary data.</text>
</comment>
<protein>
    <submittedName>
        <fullName evidence="3">Xylose isomerase</fullName>
    </submittedName>
</protein>
<dbReference type="Pfam" id="PF01261">
    <property type="entry name" value="AP_endonuc_2"/>
    <property type="match status" value="1"/>
</dbReference>
<keyword evidence="4" id="KW-1185">Reference proteome</keyword>
<dbReference type="Proteomes" id="UP000176087">
    <property type="component" value="Unassembled WGS sequence"/>
</dbReference>
<proteinExistence type="predicted"/>
<organism evidence="3 4">
    <name type="scientific">Streptomyces abyssalis</name>
    <dbReference type="NCBI Taxonomy" id="933944"/>
    <lineage>
        <taxon>Bacteria</taxon>
        <taxon>Bacillati</taxon>
        <taxon>Actinomycetota</taxon>
        <taxon>Actinomycetes</taxon>
        <taxon>Kitasatosporales</taxon>
        <taxon>Streptomycetaceae</taxon>
        <taxon>Streptomyces</taxon>
    </lineage>
</organism>
<sequence length="340" mass="38034">MRRMPQDPELSRRLRRRGFLGVAAGAAAASLLGTAAAPANAAAPAADGRGGCDPVVPKGRLGIQLYTLRDKVQSLGFAAVFEELARYSYEQVEFAGYTQGTGEISLAALRRLLREHGLRGIGSHVGYWSDNPEDYTFDTQLEKVLDDAAALGLPHVGTAASPDRYGRTVDGWKRAAEDFNTYGAAARKRGLKFYQHNHQMEFGFAEDRPDVRLYDVLLAETDPDLVYLEMDIYWAYAGQYRFSVRPDGTPAPFEPVDYVLKQPQRYPLFHVKDGEHDETAEDGYRMVDVGDGDIDYRRFLTKVGRTPGGRRHNWLVEHDNPADSLRTARRSAAHLRSLRR</sequence>
<dbReference type="RefSeq" id="WP_070031113.1">
    <property type="nucleotide sequence ID" value="NZ_LJGT01000037.1"/>
</dbReference>
<dbReference type="Gene3D" id="3.20.20.150">
    <property type="entry name" value="Divalent-metal-dependent TIM barrel enzymes"/>
    <property type="match status" value="1"/>
</dbReference>
<dbReference type="AlphaFoldDB" id="A0A1E7JSC4"/>
<dbReference type="InterPro" id="IPR050312">
    <property type="entry name" value="IolE/XylAMocC-like"/>
</dbReference>
<dbReference type="EMBL" id="LJGT01000037">
    <property type="protein sequence ID" value="OEU91757.1"/>
    <property type="molecule type" value="Genomic_DNA"/>
</dbReference>
<evidence type="ECO:0000313" key="4">
    <source>
        <dbReference type="Proteomes" id="UP000176087"/>
    </source>
</evidence>
<dbReference type="PATRIC" id="fig|933944.6.peg.1777"/>
<reference evidence="3 4" key="1">
    <citation type="journal article" date="2016" name="Front. Microbiol.">
        <title>Comparative Genomics Analysis of Streptomyces Species Reveals Their Adaptation to the Marine Environment and Their Diversity at the Genomic Level.</title>
        <authorList>
            <person name="Tian X."/>
            <person name="Zhang Z."/>
            <person name="Yang T."/>
            <person name="Chen M."/>
            <person name="Li J."/>
            <person name="Chen F."/>
            <person name="Yang J."/>
            <person name="Li W."/>
            <person name="Zhang B."/>
            <person name="Zhang Z."/>
            <person name="Wu J."/>
            <person name="Zhang C."/>
            <person name="Long L."/>
            <person name="Xiao J."/>
        </authorList>
    </citation>
    <scope>NUCLEOTIDE SEQUENCE [LARGE SCALE GENOMIC DNA]</scope>
    <source>
        <strain evidence="3 4">SCSIO 10390</strain>
    </source>
</reference>
<evidence type="ECO:0000259" key="2">
    <source>
        <dbReference type="Pfam" id="PF01261"/>
    </source>
</evidence>
<dbReference type="PANTHER" id="PTHR12110:SF41">
    <property type="entry name" value="INOSOSE DEHYDRATASE"/>
    <property type="match status" value="1"/>
</dbReference>
<dbReference type="InterPro" id="IPR006311">
    <property type="entry name" value="TAT_signal"/>
</dbReference>
<dbReference type="PANTHER" id="PTHR12110">
    <property type="entry name" value="HYDROXYPYRUVATE ISOMERASE"/>
    <property type="match status" value="1"/>
</dbReference>
<keyword evidence="3" id="KW-0413">Isomerase</keyword>
<feature type="domain" description="Xylose isomerase-like TIM barrel" evidence="2">
    <location>
        <begin position="81"/>
        <end position="337"/>
    </location>
</feature>
<dbReference type="GO" id="GO:0016853">
    <property type="term" value="F:isomerase activity"/>
    <property type="evidence" value="ECO:0007669"/>
    <property type="project" value="UniProtKB-KW"/>
</dbReference>
<accession>A0A1E7JSC4</accession>
<dbReference type="InterPro" id="IPR036237">
    <property type="entry name" value="Xyl_isomerase-like_sf"/>
</dbReference>
<dbReference type="SUPFAM" id="SSF51658">
    <property type="entry name" value="Xylose isomerase-like"/>
    <property type="match status" value="1"/>
</dbReference>
<name>A0A1E7JSC4_9ACTN</name>
<dbReference type="OrthoDB" id="9798407at2"/>
<dbReference type="InterPro" id="IPR013022">
    <property type="entry name" value="Xyl_isomerase-like_TIM-brl"/>
</dbReference>
<evidence type="ECO:0000313" key="3">
    <source>
        <dbReference type="EMBL" id="OEU91757.1"/>
    </source>
</evidence>
<feature type="chain" id="PRO_5009195927" evidence="1">
    <location>
        <begin position="42"/>
        <end position="340"/>
    </location>
</feature>
<dbReference type="PROSITE" id="PS51318">
    <property type="entry name" value="TAT"/>
    <property type="match status" value="1"/>
</dbReference>